<dbReference type="PANTHER" id="PTHR34285">
    <property type="entry name" value="OS08G0510800 PROTEIN"/>
    <property type="match status" value="1"/>
</dbReference>
<dbReference type="AlphaFoldDB" id="A0A8S0PBV5"/>
<organism evidence="2 3">
    <name type="scientific">Olea europaea subsp. europaea</name>
    <dbReference type="NCBI Taxonomy" id="158383"/>
    <lineage>
        <taxon>Eukaryota</taxon>
        <taxon>Viridiplantae</taxon>
        <taxon>Streptophyta</taxon>
        <taxon>Embryophyta</taxon>
        <taxon>Tracheophyta</taxon>
        <taxon>Spermatophyta</taxon>
        <taxon>Magnoliopsida</taxon>
        <taxon>eudicotyledons</taxon>
        <taxon>Gunneridae</taxon>
        <taxon>Pentapetalae</taxon>
        <taxon>asterids</taxon>
        <taxon>lamiids</taxon>
        <taxon>Lamiales</taxon>
        <taxon>Oleaceae</taxon>
        <taxon>Oleeae</taxon>
        <taxon>Olea</taxon>
    </lineage>
</organism>
<proteinExistence type="predicted"/>
<keyword evidence="3" id="KW-1185">Reference proteome</keyword>
<dbReference type="PANTHER" id="PTHR34285:SF6">
    <property type="entry name" value="TRANSMEMBRANE PROTEIN"/>
    <property type="match status" value="1"/>
</dbReference>
<protein>
    <submittedName>
        <fullName evidence="2">Uncharacterized protein</fullName>
    </submittedName>
</protein>
<feature type="compositionally biased region" description="Basic and acidic residues" evidence="1">
    <location>
        <begin position="323"/>
        <end position="339"/>
    </location>
</feature>
<sequence>MKASAKLQDDHQSHLKAQPHAPPILLRAKIPISIFDLPFLSQFSTTTTHPSDLSLSLSTNFPSGPSLKLSYSTTTSSSAAAAATPPLSLTLKSGTGLFGSPKNSPLVINANFSFNPSNPNHPNPTFSIMFKPQMGSFSLRKTTFSHKKTDIINKPDNGEASFGTNSFGFVPLERPGCVKEFEGERIDKDSIFSGISVMARTQMVVAKRVALNCRWSVNFPEDFEKKMPFLKINKIGIERVDEVVKEEKKKNEGNSGDLEVLKGMCVWMKRELDVLQKENRVLKGELEEMKAGHLLRNNSAARKNGMPVVESPSGEFKQWRNKKSAEGEENGNVKKEAKKNGARPGDLENELQRAIEAAAAAS</sequence>
<dbReference type="OrthoDB" id="693868at2759"/>
<feature type="region of interest" description="Disordered" evidence="1">
    <location>
        <begin position="1"/>
        <end position="20"/>
    </location>
</feature>
<evidence type="ECO:0000313" key="3">
    <source>
        <dbReference type="Proteomes" id="UP000594638"/>
    </source>
</evidence>
<reference evidence="2 3" key="1">
    <citation type="submission" date="2019-12" db="EMBL/GenBank/DDBJ databases">
        <authorList>
            <person name="Alioto T."/>
            <person name="Alioto T."/>
            <person name="Gomez Garrido J."/>
        </authorList>
    </citation>
    <scope>NUCLEOTIDE SEQUENCE [LARGE SCALE GENOMIC DNA]</scope>
</reference>
<dbReference type="Gramene" id="OE9A053890T1">
    <property type="protein sequence ID" value="OE9A053890C1"/>
    <property type="gene ID" value="OE9A053890"/>
</dbReference>
<dbReference type="Proteomes" id="UP000594638">
    <property type="component" value="Unassembled WGS sequence"/>
</dbReference>
<evidence type="ECO:0000256" key="1">
    <source>
        <dbReference type="SAM" id="MobiDB-lite"/>
    </source>
</evidence>
<feature type="region of interest" description="Disordered" evidence="1">
    <location>
        <begin position="298"/>
        <end position="349"/>
    </location>
</feature>
<comment type="caution">
    <text evidence="2">The sequence shown here is derived from an EMBL/GenBank/DDBJ whole genome shotgun (WGS) entry which is preliminary data.</text>
</comment>
<dbReference type="EMBL" id="CACTIH010000025">
    <property type="protein sequence ID" value="CAA2935332.1"/>
    <property type="molecule type" value="Genomic_DNA"/>
</dbReference>
<name>A0A8S0PBV5_OLEEU</name>
<accession>A0A8S0PBV5</accession>
<gene>
    <name evidence="2" type="ORF">OLEA9_A053890</name>
</gene>
<evidence type="ECO:0000313" key="2">
    <source>
        <dbReference type="EMBL" id="CAA2935332.1"/>
    </source>
</evidence>